<dbReference type="RefSeq" id="WP_164626240.1">
    <property type="nucleotide sequence ID" value="NZ_JAAIVJ010000007.1"/>
</dbReference>
<keyword evidence="8" id="KW-1185">Reference proteome</keyword>
<evidence type="ECO:0000256" key="1">
    <source>
        <dbReference type="ARBA" id="ARBA00004651"/>
    </source>
</evidence>
<dbReference type="Pfam" id="PF01810">
    <property type="entry name" value="LysE"/>
    <property type="match status" value="1"/>
</dbReference>
<evidence type="ECO:0000313" key="7">
    <source>
        <dbReference type="EMBL" id="NEY91117.1"/>
    </source>
</evidence>
<feature type="transmembrane region" description="Helical" evidence="6">
    <location>
        <begin position="150"/>
        <end position="172"/>
    </location>
</feature>
<keyword evidence="5 6" id="KW-0472">Membrane</keyword>
<feature type="transmembrane region" description="Helical" evidence="6">
    <location>
        <begin position="184"/>
        <end position="205"/>
    </location>
</feature>
<keyword evidence="2" id="KW-1003">Cell membrane</keyword>
<sequence>MTISWYELGIYALGMVGLWAVPGPVWVALMARALSGGFAAAWPLAVGVALGDLVWPLLAILGLSWVESTYGDFLSVLRWVAAVIFLIMGYMLIRKSGKLGDADSRLTRPGLWAGFSVGLAAVIGNPKAILFYMGALPGFFTLGSLTSVDIGLIIGVSALIPMAGNLGLAVFLDRARRLVSSPASVHRLNVISGVLLIGVGLVIPFL</sequence>
<accession>A0A6M0QUM6</accession>
<dbReference type="Proteomes" id="UP000477782">
    <property type="component" value="Unassembled WGS sequence"/>
</dbReference>
<keyword evidence="4 6" id="KW-1133">Transmembrane helix</keyword>
<name>A0A6M0QUM6_9RHOB</name>
<evidence type="ECO:0000256" key="6">
    <source>
        <dbReference type="SAM" id="Phobius"/>
    </source>
</evidence>
<evidence type="ECO:0000256" key="2">
    <source>
        <dbReference type="ARBA" id="ARBA00022475"/>
    </source>
</evidence>
<keyword evidence="3 6" id="KW-0812">Transmembrane</keyword>
<dbReference type="PANTHER" id="PTHR30086:SF20">
    <property type="entry name" value="ARGININE EXPORTER PROTEIN ARGO-RELATED"/>
    <property type="match status" value="1"/>
</dbReference>
<dbReference type="GO" id="GO:0005886">
    <property type="term" value="C:plasma membrane"/>
    <property type="evidence" value="ECO:0007669"/>
    <property type="project" value="UniProtKB-SubCell"/>
</dbReference>
<reference evidence="7 8" key="1">
    <citation type="submission" date="2020-02" db="EMBL/GenBank/DDBJ databases">
        <authorList>
            <person name="Chen W.-M."/>
        </authorList>
    </citation>
    <scope>NUCLEOTIDE SEQUENCE [LARGE SCALE GENOMIC DNA]</scope>
    <source>
        <strain evidence="7 8">KMS-5</strain>
    </source>
</reference>
<dbReference type="InterPro" id="IPR001123">
    <property type="entry name" value="LeuE-type"/>
</dbReference>
<proteinExistence type="predicted"/>
<evidence type="ECO:0000256" key="4">
    <source>
        <dbReference type="ARBA" id="ARBA00022989"/>
    </source>
</evidence>
<dbReference type="EMBL" id="JAAIVJ010000007">
    <property type="protein sequence ID" value="NEY91117.1"/>
    <property type="molecule type" value="Genomic_DNA"/>
</dbReference>
<feature type="transmembrane region" description="Helical" evidence="6">
    <location>
        <begin position="6"/>
        <end position="29"/>
    </location>
</feature>
<evidence type="ECO:0000256" key="5">
    <source>
        <dbReference type="ARBA" id="ARBA00023136"/>
    </source>
</evidence>
<gene>
    <name evidence="7" type="ORF">G4Z14_12490</name>
</gene>
<organism evidence="7 8">
    <name type="scientific">Tabrizicola oligotrophica</name>
    <dbReference type="NCBI Taxonomy" id="2710650"/>
    <lineage>
        <taxon>Bacteria</taxon>
        <taxon>Pseudomonadati</taxon>
        <taxon>Pseudomonadota</taxon>
        <taxon>Alphaproteobacteria</taxon>
        <taxon>Rhodobacterales</taxon>
        <taxon>Paracoccaceae</taxon>
        <taxon>Tabrizicola</taxon>
    </lineage>
</organism>
<feature type="transmembrane region" description="Helical" evidence="6">
    <location>
        <begin position="41"/>
        <end position="64"/>
    </location>
</feature>
<dbReference type="GO" id="GO:0015171">
    <property type="term" value="F:amino acid transmembrane transporter activity"/>
    <property type="evidence" value="ECO:0007669"/>
    <property type="project" value="TreeGrafter"/>
</dbReference>
<evidence type="ECO:0000313" key="8">
    <source>
        <dbReference type="Proteomes" id="UP000477782"/>
    </source>
</evidence>
<evidence type="ECO:0000256" key="3">
    <source>
        <dbReference type="ARBA" id="ARBA00022692"/>
    </source>
</evidence>
<feature type="transmembrane region" description="Helical" evidence="6">
    <location>
        <begin position="113"/>
        <end position="135"/>
    </location>
</feature>
<comment type="caution">
    <text evidence="7">The sequence shown here is derived from an EMBL/GenBank/DDBJ whole genome shotgun (WGS) entry which is preliminary data.</text>
</comment>
<dbReference type="AlphaFoldDB" id="A0A6M0QUM6"/>
<dbReference type="PANTHER" id="PTHR30086">
    <property type="entry name" value="ARGININE EXPORTER PROTEIN ARGO"/>
    <property type="match status" value="1"/>
</dbReference>
<comment type="subcellular location">
    <subcellularLocation>
        <location evidence="1">Cell membrane</location>
        <topology evidence="1">Multi-pass membrane protein</topology>
    </subcellularLocation>
</comment>
<feature type="transmembrane region" description="Helical" evidence="6">
    <location>
        <begin position="76"/>
        <end position="93"/>
    </location>
</feature>
<protein>
    <submittedName>
        <fullName evidence="7">LysE family translocator</fullName>
    </submittedName>
</protein>